<evidence type="ECO:0000256" key="1">
    <source>
        <dbReference type="SAM" id="MobiDB-lite"/>
    </source>
</evidence>
<protein>
    <submittedName>
        <fullName evidence="2">Uncharacterized protein</fullName>
    </submittedName>
</protein>
<gene>
    <name evidence="2" type="ORF">niasHS_013631</name>
</gene>
<keyword evidence="3" id="KW-1185">Reference proteome</keyword>
<sequence length="385" mass="44078">MNASNNKKSLKNGGRHGATANVNIKKAMLRGTPPKFLYNRYFCSTFVRQLGSDAELEQYRRANTLHQHGLKDGRIYFDCSRKGCPYKMTAIKNERQEWAVYDKNAHNHKIVPFRPYNFKRREQKEKASGSLPGQLSAETRQNAAEIDRTCRFRLTFVRQLGSDAELEQYRRANALNQQRLKDGRIYLHCSRKGCPYKMTAIKNERQEWAVYDKNAHNHSKIIPIGQYHAGKRELKEKASGNLSGKLSAETRQNAAEIDTTPTTSSAAAAGGAKIQNSAQQTPSPPAKLFELAQCEKEMRQIATKWNLLFSEKRGSYLFMPPRDTKAFKDGVLLSLTDRGDHIRMDEFRAFRSQVDKIQRWPKERGEATIMRLASDQCARMFANYS</sequence>
<dbReference type="AlphaFoldDB" id="A0ABD2IGC3"/>
<feature type="compositionally biased region" description="Low complexity" evidence="1">
    <location>
        <begin position="262"/>
        <end position="272"/>
    </location>
</feature>
<feature type="region of interest" description="Disordered" evidence="1">
    <location>
        <begin position="238"/>
        <end position="284"/>
    </location>
</feature>
<dbReference type="EMBL" id="JBICCN010000306">
    <property type="protein sequence ID" value="KAL3079237.1"/>
    <property type="molecule type" value="Genomic_DNA"/>
</dbReference>
<proteinExistence type="predicted"/>
<organism evidence="2 3">
    <name type="scientific">Heterodera schachtii</name>
    <name type="common">Sugarbeet cyst nematode worm</name>
    <name type="synonym">Tylenchus schachtii</name>
    <dbReference type="NCBI Taxonomy" id="97005"/>
    <lineage>
        <taxon>Eukaryota</taxon>
        <taxon>Metazoa</taxon>
        <taxon>Ecdysozoa</taxon>
        <taxon>Nematoda</taxon>
        <taxon>Chromadorea</taxon>
        <taxon>Rhabditida</taxon>
        <taxon>Tylenchina</taxon>
        <taxon>Tylenchomorpha</taxon>
        <taxon>Tylenchoidea</taxon>
        <taxon>Heteroderidae</taxon>
        <taxon>Heteroderinae</taxon>
        <taxon>Heterodera</taxon>
    </lineage>
</organism>
<dbReference type="Proteomes" id="UP001620645">
    <property type="component" value="Unassembled WGS sequence"/>
</dbReference>
<comment type="caution">
    <text evidence="2">The sequence shown here is derived from an EMBL/GenBank/DDBJ whole genome shotgun (WGS) entry which is preliminary data.</text>
</comment>
<name>A0ABD2IGC3_HETSC</name>
<evidence type="ECO:0000313" key="3">
    <source>
        <dbReference type="Proteomes" id="UP001620645"/>
    </source>
</evidence>
<feature type="compositionally biased region" description="Polar residues" evidence="1">
    <location>
        <begin position="240"/>
        <end position="253"/>
    </location>
</feature>
<evidence type="ECO:0000313" key="2">
    <source>
        <dbReference type="EMBL" id="KAL3079237.1"/>
    </source>
</evidence>
<reference evidence="2 3" key="1">
    <citation type="submission" date="2024-10" db="EMBL/GenBank/DDBJ databases">
        <authorList>
            <person name="Kim D."/>
        </authorList>
    </citation>
    <scope>NUCLEOTIDE SEQUENCE [LARGE SCALE GENOMIC DNA]</scope>
    <source>
        <strain evidence="2">Taebaek</strain>
    </source>
</reference>
<accession>A0ABD2IGC3</accession>